<feature type="compositionally biased region" description="Basic and acidic residues" evidence="1">
    <location>
        <begin position="108"/>
        <end position="121"/>
    </location>
</feature>
<feature type="transmembrane region" description="Helical" evidence="2">
    <location>
        <begin position="314"/>
        <end position="334"/>
    </location>
</feature>
<dbReference type="InterPro" id="IPR046529">
    <property type="entry name" value="DUF6594"/>
</dbReference>
<evidence type="ECO:0000313" key="5">
    <source>
        <dbReference type="Proteomes" id="UP000664534"/>
    </source>
</evidence>
<keyword evidence="2" id="KW-0472">Membrane</keyword>
<evidence type="ECO:0000259" key="3">
    <source>
        <dbReference type="Pfam" id="PF20237"/>
    </source>
</evidence>
<keyword evidence="5" id="KW-1185">Reference proteome</keyword>
<comment type="caution">
    <text evidence="4">The sequence shown here is derived from an EMBL/GenBank/DDBJ whole genome shotgun (WGS) entry which is preliminary data.</text>
</comment>
<feature type="transmembrane region" description="Helical" evidence="2">
    <location>
        <begin position="354"/>
        <end position="372"/>
    </location>
</feature>
<evidence type="ECO:0000256" key="2">
    <source>
        <dbReference type="SAM" id="Phobius"/>
    </source>
</evidence>
<dbReference type="PANTHER" id="PTHR34502">
    <property type="entry name" value="DUF6594 DOMAIN-CONTAINING PROTEIN-RELATED"/>
    <property type="match status" value="1"/>
</dbReference>
<organism evidence="4 5">
    <name type="scientific">Imshaugia aleurites</name>
    <dbReference type="NCBI Taxonomy" id="172621"/>
    <lineage>
        <taxon>Eukaryota</taxon>
        <taxon>Fungi</taxon>
        <taxon>Dikarya</taxon>
        <taxon>Ascomycota</taxon>
        <taxon>Pezizomycotina</taxon>
        <taxon>Lecanoromycetes</taxon>
        <taxon>OSLEUM clade</taxon>
        <taxon>Lecanoromycetidae</taxon>
        <taxon>Lecanorales</taxon>
        <taxon>Lecanorineae</taxon>
        <taxon>Parmeliaceae</taxon>
        <taxon>Imshaugia</taxon>
    </lineage>
</organism>
<proteinExistence type="predicted"/>
<dbReference type="Proteomes" id="UP000664534">
    <property type="component" value="Unassembled WGS sequence"/>
</dbReference>
<feature type="compositionally biased region" description="Polar residues" evidence="1">
    <location>
        <begin position="76"/>
        <end position="98"/>
    </location>
</feature>
<sequence>MPFKQALEQTSELFSRGEAVYDQSEKDHNGILKKTKYWVCCHRTEKGEKQYRLKDKEPKNWNEVECDGQHEGHWATPSQADPNPRQNQSTTPKKSTGPGSPLLADSGYKTDAESSKTESPEQRTLITRLKLAVGLSVRPDEMTYKNWVPPITTPLNKYVRGYGRLAAFEDCDPCFLVYRKFGWLHNRLLLHLQDELQVLEENLERLDKEEDISGRSVYQQSRRKDERRPDSQRPIMLELIKEKLREYDEVLFRLQKLHAIKKPTTRNQASVYKRVIKNLVATETTWALCRTREQKIKTGSDSTLSLISPERFDALLRAILTLFAAVLLLVPVLILFELQPENVSQVKRRGKYQVLTIFLFTLLASASCSIFTKARKQEVFTATAAYCAVLVVFLGNTSQVVMGSNQG</sequence>
<name>A0A8H3F9L0_9LECA</name>
<reference evidence="4" key="1">
    <citation type="submission" date="2021-03" db="EMBL/GenBank/DDBJ databases">
        <authorList>
            <person name="Tagirdzhanova G."/>
        </authorList>
    </citation>
    <scope>NUCLEOTIDE SEQUENCE</scope>
</reference>
<evidence type="ECO:0000256" key="1">
    <source>
        <dbReference type="SAM" id="MobiDB-lite"/>
    </source>
</evidence>
<feature type="region of interest" description="Disordered" evidence="1">
    <location>
        <begin position="69"/>
        <end position="123"/>
    </location>
</feature>
<dbReference type="AlphaFoldDB" id="A0A8H3F9L0"/>
<dbReference type="PANTHER" id="PTHR34502:SF3">
    <property type="entry name" value="DUF6594 DOMAIN-CONTAINING PROTEIN"/>
    <property type="match status" value="1"/>
</dbReference>
<protein>
    <recommendedName>
        <fullName evidence="3">DUF6594 domain-containing protein</fullName>
    </recommendedName>
</protein>
<evidence type="ECO:0000313" key="4">
    <source>
        <dbReference type="EMBL" id="CAF9920509.1"/>
    </source>
</evidence>
<feature type="transmembrane region" description="Helical" evidence="2">
    <location>
        <begin position="379"/>
        <end position="402"/>
    </location>
</feature>
<gene>
    <name evidence="4" type="ORF">IMSHALPRED_004944</name>
</gene>
<keyword evidence="2" id="KW-0812">Transmembrane</keyword>
<keyword evidence="2" id="KW-1133">Transmembrane helix</keyword>
<feature type="domain" description="DUF6594" evidence="3">
    <location>
        <begin position="162"/>
        <end position="391"/>
    </location>
</feature>
<dbReference type="EMBL" id="CAJPDT010000025">
    <property type="protein sequence ID" value="CAF9920509.1"/>
    <property type="molecule type" value="Genomic_DNA"/>
</dbReference>
<dbReference type="OrthoDB" id="3533814at2759"/>
<accession>A0A8H3F9L0</accession>
<dbReference type="Pfam" id="PF20237">
    <property type="entry name" value="DUF6594"/>
    <property type="match status" value="1"/>
</dbReference>